<dbReference type="PANTHER" id="PTHR37507">
    <property type="entry name" value="SPORULATION PROTEIN YDCC"/>
    <property type="match status" value="1"/>
</dbReference>
<dbReference type="InterPro" id="IPR033399">
    <property type="entry name" value="TP_0789-like"/>
</dbReference>
<accession>A6UT98</accession>
<dbReference type="InterPro" id="IPR025377">
    <property type="entry name" value="DUF4367"/>
</dbReference>
<feature type="domain" description="DUF4367" evidence="1">
    <location>
        <begin position="253"/>
        <end position="333"/>
    </location>
</feature>
<reference evidence="3" key="1">
    <citation type="submission" date="2007-06" db="EMBL/GenBank/DDBJ databases">
        <title>Complete sequence of Methanococcus aeolicus Nankai-3.</title>
        <authorList>
            <consortium name="US DOE Joint Genome Institute"/>
            <person name="Copeland A."/>
            <person name="Lucas S."/>
            <person name="Lapidus A."/>
            <person name="Barry K."/>
            <person name="Glavina del Rio T."/>
            <person name="Dalin E."/>
            <person name="Tice H."/>
            <person name="Pitluck S."/>
            <person name="Chain P."/>
            <person name="Malfatti S."/>
            <person name="Shin M."/>
            <person name="Vergez L."/>
            <person name="Schmutz J."/>
            <person name="Larimer F."/>
            <person name="Land M."/>
            <person name="Hauser L."/>
            <person name="Kyrpides N."/>
            <person name="Lykidis A."/>
            <person name="Sieprawska-Lupa M."/>
            <person name="Whitman W.B."/>
            <person name="Richardson P."/>
        </authorList>
    </citation>
    <scope>NUCLEOTIDE SEQUENCE [LARGE SCALE GENOMIC DNA]</scope>
    <source>
        <strain evidence="3">Nankai-3</strain>
    </source>
</reference>
<dbReference type="Pfam" id="PF14285">
    <property type="entry name" value="DUF4367"/>
    <property type="match status" value="1"/>
</dbReference>
<sequence length="334" mass="37797">MNRLNKSICIIGVVALIFGICFAGCIGEQQMSADQISQKMQEKYDSINDMSCNMVMTVDVNGKPEKIEYTYKYKKPNKSFIENDEFLMASDGKTFYMYDKNKNEYMTMDAPKQQNNNYGEMIKSILEMYNPEYVGEEKISNGDCYILKLTTKNKTGTIASSTGNMKIWVDKEYWQPIKIEFNGGTIEYQNVKYNTGLDDSIFTITPPKGAKLMNNNIPKKMTIEEAQKQVSFTILIPKYTGDYEFNNAMVAGNGNNQIISITYTKGINGFVIMEDNSKPIDLPNSEKVMIGDIEAQYIKNMGANMLTFNKDGVNIVISGTLDKEELIKIAKSMI</sequence>
<dbReference type="GeneID" id="5326837"/>
<dbReference type="InterPro" id="IPR029046">
    <property type="entry name" value="LolA/LolB/LppX"/>
</dbReference>
<protein>
    <submittedName>
        <fullName evidence="3">Uncharacterized protein</fullName>
    </submittedName>
</protein>
<keyword evidence="4" id="KW-1185">Reference proteome</keyword>
<dbReference type="STRING" id="419665.Maeo_0128"/>
<dbReference type="Proteomes" id="UP000001106">
    <property type="component" value="Chromosome"/>
</dbReference>
<evidence type="ECO:0000313" key="3">
    <source>
        <dbReference type="EMBL" id="ABR55720.1"/>
    </source>
</evidence>
<dbReference type="Gene3D" id="2.50.20.10">
    <property type="entry name" value="Lipoprotein localisation LolA/LolB/LppX"/>
    <property type="match status" value="1"/>
</dbReference>
<feature type="domain" description="Uncharacterized protein TP-0789" evidence="2">
    <location>
        <begin position="116"/>
        <end position="181"/>
    </location>
</feature>
<evidence type="ECO:0000313" key="4">
    <source>
        <dbReference type="Proteomes" id="UP000001106"/>
    </source>
</evidence>
<dbReference type="HOGENOM" id="CLU_040882_2_0_2"/>
<dbReference type="CDD" id="cd16329">
    <property type="entry name" value="LolA_like"/>
    <property type="match status" value="1"/>
</dbReference>
<evidence type="ECO:0000259" key="1">
    <source>
        <dbReference type="Pfam" id="PF14285"/>
    </source>
</evidence>
<dbReference type="PANTHER" id="PTHR37507:SF2">
    <property type="entry name" value="SPORULATION PROTEIN YDCC"/>
    <property type="match status" value="1"/>
</dbReference>
<dbReference type="SUPFAM" id="SSF89392">
    <property type="entry name" value="Prokaryotic lipoproteins and lipoprotein localization factors"/>
    <property type="match status" value="1"/>
</dbReference>
<evidence type="ECO:0000259" key="2">
    <source>
        <dbReference type="Pfam" id="PF17131"/>
    </source>
</evidence>
<name>A6UT98_META3</name>
<dbReference type="AlphaFoldDB" id="A6UT98"/>
<dbReference type="Pfam" id="PF17131">
    <property type="entry name" value="LolA_like"/>
    <property type="match status" value="1"/>
</dbReference>
<dbReference type="KEGG" id="mae:Maeo_0128"/>
<dbReference type="InterPro" id="IPR052944">
    <property type="entry name" value="Sporulation_related"/>
</dbReference>
<dbReference type="OrthoDB" id="137725at2157"/>
<dbReference type="RefSeq" id="WP_011972852.1">
    <property type="nucleotide sequence ID" value="NC_009635.1"/>
</dbReference>
<organism evidence="3 4">
    <name type="scientific">Methanococcus aeolicus (strain ATCC BAA-1280 / DSM 17508 / OCM 812 / Nankai-3)</name>
    <dbReference type="NCBI Taxonomy" id="419665"/>
    <lineage>
        <taxon>Archaea</taxon>
        <taxon>Methanobacteriati</taxon>
        <taxon>Methanobacteriota</taxon>
        <taxon>Methanomada group</taxon>
        <taxon>Methanococci</taxon>
        <taxon>Methanococcales</taxon>
        <taxon>Methanococcaceae</taxon>
        <taxon>Methanococcus</taxon>
    </lineage>
</organism>
<proteinExistence type="predicted"/>
<dbReference type="EMBL" id="CP000743">
    <property type="protein sequence ID" value="ABR55720.1"/>
    <property type="molecule type" value="Genomic_DNA"/>
</dbReference>
<dbReference type="eggNOG" id="arCOG02470">
    <property type="taxonomic scope" value="Archaea"/>
</dbReference>
<gene>
    <name evidence="3" type="ordered locus">Maeo_0128</name>
</gene>